<dbReference type="HOGENOM" id="CLU_045000_5_0_5"/>
<dbReference type="GO" id="GO:0008535">
    <property type="term" value="P:respiratory chain complex IV assembly"/>
    <property type="evidence" value="ECO:0007669"/>
    <property type="project" value="UniProtKB-UniRule"/>
</dbReference>
<dbReference type="FunFam" id="2.60.370.10:FF:000001">
    <property type="entry name" value="COX11 cytochrome c oxidase assembly homolog"/>
    <property type="match status" value="1"/>
</dbReference>
<feature type="region of interest" description="Disordered" evidence="11">
    <location>
        <begin position="1"/>
        <end position="24"/>
    </location>
</feature>
<comment type="function">
    <text evidence="1 10">Exerts its effect at some terminal stage of cytochrome c oxidase synthesis, probably by being involved in the insertion of the copper B into subunit I.</text>
</comment>
<dbReference type="STRING" id="438753.AZC_2956"/>
<keyword evidence="9 10" id="KW-0472">Membrane</keyword>
<reference evidence="13 14" key="4">
    <citation type="journal article" date="2009" name="Appl. Environ. Microbiol.">
        <title>Comparative genome-wide transcriptional profiling of Azorhizobium caulinodans ORS571 grown under free-living and symbiotic conditions.</title>
        <authorList>
            <person name="Tsukada S."/>
            <person name="Aono T."/>
            <person name="Akiba N."/>
            <person name="Lee KB."/>
            <person name="Liu CT."/>
            <person name="Toyazaki H."/>
            <person name="Oyaizu H."/>
        </authorList>
    </citation>
    <scope>NUCLEOTIDE SEQUENCE [LARGE SCALE GENOMIC DNA]</scope>
    <source>
        <strain evidence="14">ATCC 43989 / DSM 5975 / JCM 20966 / LMG 6465 / NBRC 14845 / NCIMB 13405 / ORS 571</strain>
    </source>
</reference>
<evidence type="ECO:0000256" key="9">
    <source>
        <dbReference type="ARBA" id="ARBA00023136"/>
    </source>
</evidence>
<gene>
    <name evidence="10" type="primary">ctaG</name>
    <name evidence="13" type="ordered locus">AZC_2956</name>
</gene>
<evidence type="ECO:0000256" key="12">
    <source>
        <dbReference type="SAM" id="Phobius"/>
    </source>
</evidence>
<dbReference type="Pfam" id="PF04442">
    <property type="entry name" value="CtaG_Cox11"/>
    <property type="match status" value="1"/>
</dbReference>
<dbReference type="Gene3D" id="2.60.370.10">
    <property type="entry name" value="Ctag/Cox11"/>
    <property type="match status" value="1"/>
</dbReference>
<dbReference type="KEGG" id="azc:AZC_2956"/>
<evidence type="ECO:0000256" key="6">
    <source>
        <dbReference type="ARBA" id="ARBA00022968"/>
    </source>
</evidence>
<dbReference type="AlphaFoldDB" id="A8IDK9"/>
<keyword evidence="10" id="KW-0997">Cell inner membrane</keyword>
<dbReference type="eggNOG" id="COG3175">
    <property type="taxonomic scope" value="Bacteria"/>
</dbReference>
<keyword evidence="8 10" id="KW-0186">Copper</keyword>
<dbReference type="GO" id="GO:0005886">
    <property type="term" value="C:plasma membrane"/>
    <property type="evidence" value="ECO:0007669"/>
    <property type="project" value="UniProtKB-SubCell"/>
</dbReference>
<evidence type="ECO:0000256" key="8">
    <source>
        <dbReference type="ARBA" id="ARBA00023008"/>
    </source>
</evidence>
<dbReference type="InterPro" id="IPR007533">
    <property type="entry name" value="Cyt_c_oxidase_assmbl_CtaG"/>
</dbReference>
<dbReference type="PANTHER" id="PTHR21320">
    <property type="entry name" value="CYTOCHROME C OXIDASE ASSEMBLY PROTEIN COX11-RELATED"/>
    <property type="match status" value="1"/>
</dbReference>
<evidence type="ECO:0000256" key="5">
    <source>
        <dbReference type="ARBA" id="ARBA00022692"/>
    </source>
</evidence>
<keyword evidence="5 10" id="KW-0812">Transmembrane</keyword>
<reference evidence="14" key="2">
    <citation type="submission" date="2007-04" db="EMBL/GenBank/DDBJ databases">
        <title>Complete genome sequence of the nitrogen-fixing bacterium Azorhizobium caulinodans ORS571.</title>
        <authorList>
            <person name="Lee K.B."/>
            <person name="Backer P.D."/>
            <person name="Aono T."/>
            <person name="Liu C.T."/>
            <person name="Suzuki S."/>
            <person name="Suzuki T."/>
            <person name="Kaneko T."/>
            <person name="Yamada M."/>
            <person name="Tabata S."/>
            <person name="Kupfer D.M."/>
            <person name="Najar F.Z."/>
            <person name="Wiley G.B."/>
            <person name="Roe B."/>
            <person name="Binnewies T."/>
            <person name="Ussery D."/>
            <person name="Vereecke D."/>
            <person name="Gevers D."/>
            <person name="Holsters M."/>
            <person name="Oyaizu H."/>
        </authorList>
    </citation>
    <scope>NUCLEOTIDE SEQUENCE [LARGE SCALE GENOMIC DNA]</scope>
    <source>
        <strain evidence="14">ATCC 43989 / DSM 5975 / JCM 20966 / LMG 6465 / NBRC 14845 / NCIMB 13405 / ORS 571</strain>
    </source>
</reference>
<sequence length="215" mass="23016">MDTRETAEKTAGAEPSADVSRAPRASRRNGRVVVGCVLFVAAMVGVTYASVPLYRAFCSMTGFGGATRTAEGAATKVLDRKITVRFDGNVAPGLPWDFRPEATSTEVKVGETSMAYYFAASRGRSETYANATYNVMPSTAGAYFVKLQCFCFNEQKLEAGEKVDMPVVFYIDPAIADDPEMDGLTTITLSYTFFPAAKPAAAQAAAPAPKQKVPM</sequence>
<evidence type="ECO:0000256" key="7">
    <source>
        <dbReference type="ARBA" id="ARBA00022989"/>
    </source>
</evidence>
<accession>A8IDK9</accession>
<reference evidence="13 14" key="3">
    <citation type="journal article" date="2008" name="BMC Genomics">
        <title>The genome of the versatile nitrogen fixer Azorhizobium caulinodans ORS571.</title>
        <authorList>
            <person name="Lee KB."/>
            <person name="Backer P.D."/>
            <person name="Aono T."/>
            <person name="Liu CT."/>
            <person name="Suzuki S."/>
            <person name="Suzuki T."/>
            <person name="Kaneko T."/>
            <person name="Yamada M."/>
            <person name="Tabata S."/>
            <person name="Kupfer D.M."/>
            <person name="Najar F.Z."/>
            <person name="Wiley G.B."/>
            <person name="Roe B."/>
            <person name="Binnewies T.T."/>
            <person name="Ussery D.W."/>
            <person name="D'Haeze W."/>
            <person name="Herder J.D."/>
            <person name="Gevers D."/>
            <person name="Vereecke D."/>
            <person name="Holsters M."/>
            <person name="Oyaizu H."/>
        </authorList>
    </citation>
    <scope>NUCLEOTIDE SEQUENCE [LARGE SCALE GENOMIC DNA]</scope>
    <source>
        <strain evidence="14">ATCC 43989 / DSM 5975 / JCM 20966 / LMG 6465 / NBRC 14845 / NCIMB 13405 / ORS 571</strain>
    </source>
</reference>
<evidence type="ECO:0000256" key="10">
    <source>
        <dbReference type="HAMAP-Rule" id="MF_00155"/>
    </source>
</evidence>
<reference evidence="13 14" key="5">
    <citation type="journal article" date="2010" name="Appl. Environ. Microbiol.">
        <title>phrR-like gene praR of Azorhizobium caulinodans ORS571 is essential for symbiosis with Sesbania rostrata and is involved in expression of reb genes.</title>
        <authorList>
            <person name="Akiba N."/>
            <person name="Aono T."/>
            <person name="Toyazaki H."/>
            <person name="Sato S."/>
            <person name="Oyaizu H."/>
        </authorList>
    </citation>
    <scope>NUCLEOTIDE SEQUENCE [LARGE SCALE GENOMIC DNA]</scope>
    <source>
        <strain evidence="14">ATCC 43989 / DSM 5975 / JCM 20966 / LMG 6465 / NBRC 14845 / NCIMB 13405 / ORS 571</strain>
    </source>
</reference>
<evidence type="ECO:0000256" key="3">
    <source>
        <dbReference type="ARBA" id="ARBA00009620"/>
    </source>
</evidence>
<comment type="subcellular location">
    <subcellularLocation>
        <location evidence="2 10">Cell inner membrane</location>
        <topology evidence="2 10">Single-pass type II membrane protein</topology>
        <orientation evidence="2 10">Periplasmic side</orientation>
    </subcellularLocation>
</comment>
<name>A8IDK9_AZOC5</name>
<dbReference type="PANTHER" id="PTHR21320:SF3">
    <property type="entry name" value="CYTOCHROME C OXIDASE ASSEMBLY PROTEIN COX11, MITOCHONDRIAL-RELATED"/>
    <property type="match status" value="1"/>
</dbReference>
<dbReference type="GO" id="GO:0005507">
    <property type="term" value="F:copper ion binding"/>
    <property type="evidence" value="ECO:0007669"/>
    <property type="project" value="InterPro"/>
</dbReference>
<evidence type="ECO:0000313" key="14">
    <source>
        <dbReference type="Proteomes" id="UP000000270"/>
    </source>
</evidence>
<feature type="topological domain" description="Cytoplasmic" evidence="10">
    <location>
        <begin position="1"/>
        <end position="27"/>
    </location>
</feature>
<evidence type="ECO:0000256" key="11">
    <source>
        <dbReference type="SAM" id="MobiDB-lite"/>
    </source>
</evidence>
<dbReference type="PIRSF" id="PIRSF005413">
    <property type="entry name" value="COX11"/>
    <property type="match status" value="1"/>
</dbReference>
<comment type="similarity">
    <text evidence="3 10">Belongs to the COX11/CtaG family.</text>
</comment>
<evidence type="ECO:0000256" key="1">
    <source>
        <dbReference type="ARBA" id="ARBA00004007"/>
    </source>
</evidence>
<dbReference type="NCBIfam" id="NF003465">
    <property type="entry name" value="PRK05089.1"/>
    <property type="match status" value="1"/>
</dbReference>
<dbReference type="Proteomes" id="UP000000270">
    <property type="component" value="Chromosome"/>
</dbReference>
<keyword evidence="7 10" id="KW-1133">Transmembrane helix</keyword>
<evidence type="ECO:0000313" key="13">
    <source>
        <dbReference type="EMBL" id="BAF88954.1"/>
    </source>
</evidence>
<dbReference type="SUPFAM" id="SSF110111">
    <property type="entry name" value="Ctag/Cox11"/>
    <property type="match status" value="1"/>
</dbReference>
<dbReference type="EMBL" id="AP009384">
    <property type="protein sequence ID" value="BAF88954.1"/>
    <property type="molecule type" value="Genomic_DNA"/>
</dbReference>
<organism evidence="13 14">
    <name type="scientific">Azorhizobium caulinodans (strain ATCC 43989 / DSM 5975 / JCM 20966 / LMG 6465 / NBRC 14845 / NCIMB 13405 / ORS 571)</name>
    <dbReference type="NCBI Taxonomy" id="438753"/>
    <lineage>
        <taxon>Bacteria</taxon>
        <taxon>Pseudomonadati</taxon>
        <taxon>Pseudomonadota</taxon>
        <taxon>Alphaproteobacteria</taxon>
        <taxon>Hyphomicrobiales</taxon>
        <taxon>Xanthobacteraceae</taxon>
        <taxon>Azorhizobium</taxon>
    </lineage>
</organism>
<evidence type="ECO:0000256" key="2">
    <source>
        <dbReference type="ARBA" id="ARBA00004382"/>
    </source>
</evidence>
<reference evidence="13 14" key="6">
    <citation type="journal article" date="2011" name="Appl. Environ. Microbiol.">
        <title>Involvement of the azorhizobial chromosome partition gene (parA) in the onset of bacteroid differentiation during Sesbania rostrata stem nodule development.</title>
        <authorList>
            <person name="Liu CT."/>
            <person name="Lee KB."/>
            <person name="Wang YS."/>
            <person name="Peng MH."/>
            <person name="Lee KT."/>
            <person name="Suzuki S."/>
            <person name="Suzuki T."/>
            <person name="Oyaizu H."/>
        </authorList>
    </citation>
    <scope>NUCLEOTIDE SEQUENCE [LARGE SCALE GENOMIC DNA]</scope>
    <source>
        <strain evidence="14">ATCC 43989 / DSM 5975 / JCM 20966 / LMG 6465 / NBRC 14845 / NCIMB 13405 / ORS 571</strain>
    </source>
</reference>
<protein>
    <recommendedName>
        <fullName evidence="4 10">Cytochrome c oxidase assembly protein CtaG</fullName>
    </recommendedName>
</protein>
<keyword evidence="14" id="KW-1185">Reference proteome</keyword>
<proteinExistence type="inferred from homology"/>
<dbReference type="HAMAP" id="MF_00155">
    <property type="entry name" value="CtaG"/>
    <property type="match status" value="1"/>
</dbReference>
<evidence type="ECO:0000256" key="4">
    <source>
        <dbReference type="ARBA" id="ARBA00015384"/>
    </source>
</evidence>
<feature type="topological domain" description="Periplasmic" evidence="10">
    <location>
        <begin position="51"/>
        <end position="215"/>
    </location>
</feature>
<dbReference type="RefSeq" id="WP_012171480.1">
    <property type="nucleotide sequence ID" value="NC_009937.1"/>
</dbReference>
<keyword evidence="6 10" id="KW-0735">Signal-anchor</keyword>
<keyword evidence="10" id="KW-1003">Cell membrane</keyword>
<feature type="transmembrane region" description="Helical" evidence="12">
    <location>
        <begin position="32"/>
        <end position="51"/>
    </location>
</feature>
<reference evidence="13 14" key="1">
    <citation type="journal article" date="2007" name="Appl. Environ. Microbiol.">
        <title>Rhizobial factors required for stem nodule maturation and maintenance in Sesbania rostrata-Azorhizobium caulinodans ORS571 symbiosis.</title>
        <authorList>
            <person name="Suzuki S."/>
            <person name="Aono T."/>
            <person name="Lee KB."/>
            <person name="Suzuki T."/>
            <person name="Liu CT."/>
            <person name="Miwa H."/>
            <person name="Wakao S."/>
            <person name="Iki T."/>
            <person name="Oyaizu H."/>
        </authorList>
    </citation>
    <scope>NUCLEOTIDE SEQUENCE [LARGE SCALE GENOMIC DNA]</scope>
    <source>
        <strain evidence="14">ATCC 43989 / DSM 5975 / JCM 20966 / LMG 6465 / NBRC 14845 / NCIMB 13405 / ORS 571</strain>
    </source>
</reference>
<dbReference type="InterPro" id="IPR023471">
    <property type="entry name" value="CtaG/Cox11_dom_sf"/>
</dbReference>